<evidence type="ECO:0008006" key="3">
    <source>
        <dbReference type="Google" id="ProtNLM"/>
    </source>
</evidence>
<dbReference type="EMBL" id="SRPG01000052">
    <property type="protein sequence ID" value="TGN62220.1"/>
    <property type="molecule type" value="Genomic_DNA"/>
</dbReference>
<dbReference type="RefSeq" id="WP_135817087.1">
    <property type="nucleotide sequence ID" value="NZ_SRPG01000052.1"/>
</dbReference>
<gene>
    <name evidence="1" type="ORF">E4L95_07545</name>
</gene>
<dbReference type="Gene3D" id="3.40.50.200">
    <property type="entry name" value="Peptidase S8/S53 domain"/>
    <property type="match status" value="1"/>
</dbReference>
<keyword evidence="2" id="KW-1185">Reference proteome</keyword>
<sequence length="557" mass="58275">MIATDSLEFFGPIVDRIPDLLPDQALVTPHAPPVDDGPFLHPSAHPPDPDRATIVAVIDHAIPFAHPLFTTRKGHSRIAAIWLMEAQAADRRPDIAFGRELRGPQIDALHCLGDPHAAYRACGLMTAATSFAMAHAGSHGAAVAALAAGHDPTDDRGRAGPILAVSLPQSALADTTGSLAGLFIQSAIVFVIARARALAREMSAQAGRTVRPSLVVNLSLGVTAGADDGSAVLTRLQDAIATRTGWELRPVFFVLPTGNHRQDRLRGRLAAGQKIGWHIPPADPTLNAIEIWGGPGEALPQVEVATPDGTRLVVPLTTTGSGRITDANGAALARVVLQRRGGSSGRPVVTIIVPPTLPAAARAPCAPPGLWHLRLIQAGPSGCHLAVHRDDRLSGFRGQGRQSRLVEPGYAPRTDSGRWQGADDRATTGLIRRNGTANVYARGRHQIRVGASLARPAGQISAYTGLLPDGAPGDVTAPADTSFALPGLRLPGIAPASRQRLSGTSLSAPQLCRWLSAALADGTDISDRDTLLTALGPDGGAPDRGVPDLPWRCVRTD</sequence>
<dbReference type="Proteomes" id="UP000297972">
    <property type="component" value="Unassembled WGS sequence"/>
</dbReference>
<dbReference type="SUPFAM" id="SSF52743">
    <property type="entry name" value="Subtilisin-like"/>
    <property type="match status" value="1"/>
</dbReference>
<dbReference type="InterPro" id="IPR036852">
    <property type="entry name" value="Peptidase_S8/S53_dom_sf"/>
</dbReference>
<reference evidence="1 2" key="1">
    <citation type="submission" date="2019-03" db="EMBL/GenBank/DDBJ databases">
        <authorList>
            <person name="Li J."/>
        </authorList>
    </citation>
    <scope>NUCLEOTIDE SEQUENCE [LARGE SCALE GENOMIC DNA]</scope>
    <source>
        <strain evidence="1 2">3058</strain>
    </source>
</reference>
<dbReference type="GO" id="GO:0006508">
    <property type="term" value="P:proteolysis"/>
    <property type="evidence" value="ECO:0007669"/>
    <property type="project" value="InterPro"/>
</dbReference>
<proteinExistence type="predicted"/>
<comment type="caution">
    <text evidence="1">The sequence shown here is derived from an EMBL/GenBank/DDBJ whole genome shotgun (WGS) entry which is preliminary data.</text>
</comment>
<dbReference type="Gene3D" id="2.60.120.1290">
    <property type="match status" value="1"/>
</dbReference>
<dbReference type="AlphaFoldDB" id="A0A4Z1BM47"/>
<organism evidence="1 2">
    <name type="scientific">Paracoccus liaowanqingii</name>
    <dbReference type="NCBI Taxonomy" id="2560053"/>
    <lineage>
        <taxon>Bacteria</taxon>
        <taxon>Pseudomonadati</taxon>
        <taxon>Pseudomonadota</taxon>
        <taxon>Alphaproteobacteria</taxon>
        <taxon>Rhodobacterales</taxon>
        <taxon>Paracoccaceae</taxon>
        <taxon>Paracoccus</taxon>
    </lineage>
</organism>
<evidence type="ECO:0000313" key="1">
    <source>
        <dbReference type="EMBL" id="TGN62220.1"/>
    </source>
</evidence>
<protein>
    <recommendedName>
        <fullName evidence="3">Peptidase S8/S53 domain-containing protein</fullName>
    </recommendedName>
</protein>
<dbReference type="OrthoDB" id="8010691at2"/>
<accession>A0A4Z1BM47</accession>
<dbReference type="GO" id="GO:0004252">
    <property type="term" value="F:serine-type endopeptidase activity"/>
    <property type="evidence" value="ECO:0007669"/>
    <property type="project" value="InterPro"/>
</dbReference>
<name>A0A4Z1BM47_9RHOB</name>
<evidence type="ECO:0000313" key="2">
    <source>
        <dbReference type="Proteomes" id="UP000297972"/>
    </source>
</evidence>